<dbReference type="PANTHER" id="PTHR30313">
    <property type="entry name" value="DNA PRIMASE"/>
    <property type="match status" value="1"/>
</dbReference>
<evidence type="ECO:0000256" key="13">
    <source>
        <dbReference type="SAM" id="MobiDB-lite"/>
    </source>
</evidence>
<dbReference type="SUPFAM" id="SSF57783">
    <property type="entry name" value="Zinc beta-ribbon"/>
    <property type="match status" value="1"/>
</dbReference>
<feature type="region of interest" description="Disordered" evidence="13">
    <location>
        <begin position="640"/>
        <end position="659"/>
    </location>
</feature>
<evidence type="ECO:0000256" key="12">
    <source>
        <dbReference type="HAMAP-Rule" id="MF_00974"/>
    </source>
</evidence>
<comment type="cofactor">
    <cofactor evidence="12">
        <name>Zn(2+)</name>
        <dbReference type="ChEBI" id="CHEBI:29105"/>
    </cofactor>
    <text evidence="12">Binds 1 zinc ion per monomer.</text>
</comment>
<evidence type="ECO:0000313" key="16">
    <source>
        <dbReference type="Proteomes" id="UP000184066"/>
    </source>
</evidence>
<dbReference type="OrthoDB" id="9803773at2"/>
<dbReference type="CDD" id="cd03364">
    <property type="entry name" value="TOPRIM_DnaG_primases"/>
    <property type="match status" value="1"/>
</dbReference>
<dbReference type="STRING" id="1189325.SAMN04488119_110103"/>
<dbReference type="Pfam" id="PF10410">
    <property type="entry name" value="DnaB_bind"/>
    <property type="match status" value="1"/>
</dbReference>
<dbReference type="HAMAP" id="MF_00974">
    <property type="entry name" value="DNA_primase_DnaG"/>
    <property type="match status" value="1"/>
</dbReference>
<dbReference type="Gene3D" id="3.90.980.10">
    <property type="entry name" value="DNA primase, catalytic core, N-terminal domain"/>
    <property type="match status" value="1"/>
</dbReference>
<accession>A0A1M7TYH9</accession>
<evidence type="ECO:0000256" key="5">
    <source>
        <dbReference type="ARBA" id="ARBA00022705"/>
    </source>
</evidence>
<evidence type="ECO:0000256" key="10">
    <source>
        <dbReference type="ARBA" id="ARBA00023125"/>
    </source>
</evidence>
<feature type="compositionally biased region" description="Basic and acidic residues" evidence="13">
    <location>
        <begin position="467"/>
        <end position="476"/>
    </location>
</feature>
<dbReference type="GO" id="GO:0003677">
    <property type="term" value="F:DNA binding"/>
    <property type="evidence" value="ECO:0007669"/>
    <property type="project" value="UniProtKB-KW"/>
</dbReference>
<dbReference type="Pfam" id="PF13155">
    <property type="entry name" value="Toprim_2"/>
    <property type="match status" value="1"/>
</dbReference>
<comment type="similarity">
    <text evidence="12">Belongs to the DnaG primase family.</text>
</comment>
<dbReference type="SUPFAM" id="SSF56731">
    <property type="entry name" value="DNA primase core"/>
    <property type="match status" value="1"/>
</dbReference>
<comment type="subunit">
    <text evidence="12">Monomer. Interacts with DnaB.</text>
</comment>
<dbReference type="InterPro" id="IPR030846">
    <property type="entry name" value="DnaG_bac"/>
</dbReference>
<dbReference type="FunFam" id="3.90.980.10:FF:000001">
    <property type="entry name" value="DNA primase"/>
    <property type="match status" value="1"/>
</dbReference>
<evidence type="ECO:0000313" key="15">
    <source>
        <dbReference type="EMBL" id="SHN75735.1"/>
    </source>
</evidence>
<evidence type="ECO:0000256" key="8">
    <source>
        <dbReference type="ARBA" id="ARBA00022833"/>
    </source>
</evidence>
<dbReference type="SMART" id="SM00493">
    <property type="entry name" value="TOPRIM"/>
    <property type="match status" value="1"/>
</dbReference>
<comment type="function">
    <text evidence="12">RNA polymerase that catalyzes the synthesis of short RNA molecules used as primers for DNA polymerase during DNA replication.</text>
</comment>
<keyword evidence="2 12" id="KW-0639">Primosome</keyword>
<comment type="domain">
    <text evidence="12">Contains an N-terminal zinc-binding domain, a central core domain that contains the primase activity, and a C-terminal DnaB-binding domain.</text>
</comment>
<keyword evidence="11 12" id="KW-0804">Transcription</keyword>
<evidence type="ECO:0000256" key="7">
    <source>
        <dbReference type="ARBA" id="ARBA00022771"/>
    </source>
</evidence>
<dbReference type="InterPro" id="IPR037068">
    <property type="entry name" value="DNA_primase_core_N_sf"/>
</dbReference>
<keyword evidence="5 12" id="KW-0235">DNA replication</keyword>
<dbReference type="GO" id="GO:0000428">
    <property type="term" value="C:DNA-directed RNA polymerase complex"/>
    <property type="evidence" value="ECO:0007669"/>
    <property type="project" value="UniProtKB-KW"/>
</dbReference>
<dbReference type="Pfam" id="PF01807">
    <property type="entry name" value="Zn_ribbon_DnaG"/>
    <property type="match status" value="1"/>
</dbReference>
<dbReference type="InterPro" id="IPR006295">
    <property type="entry name" value="DNA_primase_DnaG"/>
</dbReference>
<dbReference type="Gene3D" id="3.90.580.10">
    <property type="entry name" value="Zinc finger, CHC2-type domain"/>
    <property type="match status" value="1"/>
</dbReference>
<reference evidence="15 16" key="1">
    <citation type="submission" date="2016-12" db="EMBL/GenBank/DDBJ databases">
        <authorList>
            <person name="Song W.-J."/>
            <person name="Kurnit D.M."/>
        </authorList>
    </citation>
    <scope>NUCLEOTIDE SEQUENCE [LARGE SCALE GENOMIC DNA]</scope>
    <source>
        <strain evidence="15 16">CGMCC 1.10808</strain>
    </source>
</reference>
<evidence type="ECO:0000256" key="1">
    <source>
        <dbReference type="ARBA" id="ARBA00022478"/>
    </source>
</evidence>
<dbReference type="Pfam" id="PF08275">
    <property type="entry name" value="DNAG_N"/>
    <property type="match status" value="1"/>
</dbReference>
<evidence type="ECO:0000256" key="6">
    <source>
        <dbReference type="ARBA" id="ARBA00022723"/>
    </source>
</evidence>
<keyword evidence="8 12" id="KW-0862">Zinc</keyword>
<dbReference type="Proteomes" id="UP000184066">
    <property type="component" value="Unassembled WGS sequence"/>
</dbReference>
<organism evidence="15 16">
    <name type="scientific">Oceanicella actignis</name>
    <dbReference type="NCBI Taxonomy" id="1189325"/>
    <lineage>
        <taxon>Bacteria</taxon>
        <taxon>Pseudomonadati</taxon>
        <taxon>Pseudomonadota</taxon>
        <taxon>Alphaproteobacteria</taxon>
        <taxon>Rhodobacterales</taxon>
        <taxon>Paracoccaceae</taxon>
        <taxon>Oceanicella</taxon>
    </lineage>
</organism>
<keyword evidence="10 12" id="KW-0238">DNA-binding</keyword>
<gene>
    <name evidence="12" type="primary">dnaG</name>
    <name evidence="15" type="ORF">SAMN05216200_111103</name>
</gene>
<dbReference type="InterPro" id="IPR019475">
    <property type="entry name" value="DNA_primase_DnaB-bd"/>
</dbReference>
<dbReference type="Gene3D" id="3.40.1360.10">
    <property type="match status" value="1"/>
</dbReference>
<dbReference type="RefSeq" id="WP_072748277.1">
    <property type="nucleotide sequence ID" value="NZ_FOHL01000010.1"/>
</dbReference>
<dbReference type="EC" id="2.7.7.101" evidence="12"/>
<dbReference type="GO" id="GO:0005737">
    <property type="term" value="C:cytoplasm"/>
    <property type="evidence" value="ECO:0007669"/>
    <property type="project" value="TreeGrafter"/>
</dbReference>
<keyword evidence="7 12" id="KW-0863">Zinc-finger</keyword>
<dbReference type="GO" id="GO:0008270">
    <property type="term" value="F:zinc ion binding"/>
    <property type="evidence" value="ECO:0007669"/>
    <property type="project" value="UniProtKB-UniRule"/>
</dbReference>
<dbReference type="InterPro" id="IPR013264">
    <property type="entry name" value="DNAG_N"/>
</dbReference>
<dbReference type="InterPro" id="IPR002694">
    <property type="entry name" value="Znf_CHC2"/>
</dbReference>
<feature type="zinc finger region" description="CHC2-type" evidence="12">
    <location>
        <begin position="43"/>
        <end position="67"/>
    </location>
</feature>
<evidence type="ECO:0000256" key="2">
    <source>
        <dbReference type="ARBA" id="ARBA00022515"/>
    </source>
</evidence>
<name>A0A1M7TYH9_9RHOB</name>
<evidence type="ECO:0000256" key="4">
    <source>
        <dbReference type="ARBA" id="ARBA00022695"/>
    </source>
</evidence>
<dbReference type="PROSITE" id="PS50880">
    <property type="entry name" value="TOPRIM"/>
    <property type="match status" value="1"/>
</dbReference>
<sequence>MSLPPGFLDELRTRVSLSDVVGRKVAWDRRKSNPARGDWWAPCPFHQERTASFHVDDRKGFYYCFGCQAKGDAIGFVMESENLSFIEAVELLAAEAGMTMPTRDPEAARREDRRKTLVEVMELSARFMRMQLRGARGAQAREYLRRRGLDEAAIERFGIGFAPDDRGALLAHLTNKGVSQELIVESGMAIRPDDGSAPYDRFRGRVMFPIRDARGRCIAFGGRALREDARAKYLNSPDTPLFDKGSTLYNIGPAREAAGRAGRLLVAEGYMDVIALVLAGFEAAVAPLGTAVTERQLRLMWRLADEPVIMLDGDAAGLRAARRLVDLALPLLEPGKTLRFCLLPEGKDPDDFLRDSGPEALERLIAEALPLVEMLWRREIEGRVFDAPERRAALDKRLSEALARIPDRGLRGHYADALRERRDALFGRPARRSRAPEDDPPPAAEPREDWGRAPGGRRGGFGARRGGWKDAARREAGPSAQLRASQLASRAGASPARWREAALLLGVLNHPPLAETFEAELDVLRFETPEFEAVRDAILAELGPALEAPEAEAPDILRAGVARRLGRDPHALLAQGVAPLTPALARGAPRARAEAVLREALAIHLARQAQAAEIEAARRDLGAEGAFDLLMRRLAQAAQERERAARPAPGAEALGDENEEALRAQLRALHESRIWARKRRKNRPDGA</sequence>
<keyword evidence="9" id="KW-0460">Magnesium</keyword>
<dbReference type="FunFam" id="3.40.1360.10:FF:000002">
    <property type="entry name" value="DNA primase"/>
    <property type="match status" value="1"/>
</dbReference>
<dbReference type="EMBL" id="FRDL01000011">
    <property type="protein sequence ID" value="SHN75735.1"/>
    <property type="molecule type" value="Genomic_DNA"/>
</dbReference>
<feature type="region of interest" description="Disordered" evidence="13">
    <location>
        <begin position="426"/>
        <end position="488"/>
    </location>
</feature>
<dbReference type="SMART" id="SM00400">
    <property type="entry name" value="ZnF_CHCC"/>
    <property type="match status" value="1"/>
</dbReference>
<evidence type="ECO:0000256" key="3">
    <source>
        <dbReference type="ARBA" id="ARBA00022679"/>
    </source>
</evidence>
<dbReference type="InterPro" id="IPR036977">
    <property type="entry name" value="DNA_primase_Znf_CHC2"/>
</dbReference>
<dbReference type="InterPro" id="IPR006171">
    <property type="entry name" value="TOPRIM_dom"/>
</dbReference>
<keyword evidence="4 12" id="KW-0548">Nucleotidyltransferase</keyword>
<keyword evidence="1 12" id="KW-0240">DNA-directed RNA polymerase</keyword>
<comment type="catalytic activity">
    <reaction evidence="12">
        <text>ssDNA + n NTP = ssDNA/pppN(pN)n-1 hybrid + (n-1) diphosphate.</text>
        <dbReference type="EC" id="2.7.7.101"/>
    </reaction>
</comment>
<feature type="compositionally biased region" description="Gly residues" evidence="13">
    <location>
        <begin position="453"/>
        <end position="465"/>
    </location>
</feature>
<dbReference type="GO" id="GO:0003899">
    <property type="term" value="F:DNA-directed RNA polymerase activity"/>
    <property type="evidence" value="ECO:0007669"/>
    <property type="project" value="UniProtKB-UniRule"/>
</dbReference>
<proteinExistence type="inferred from homology"/>
<dbReference type="PANTHER" id="PTHR30313:SF2">
    <property type="entry name" value="DNA PRIMASE"/>
    <property type="match status" value="1"/>
</dbReference>
<dbReference type="InterPro" id="IPR034151">
    <property type="entry name" value="TOPRIM_DnaG_bac"/>
</dbReference>
<protein>
    <recommendedName>
        <fullName evidence="12">DNA primase</fullName>
        <ecNumber evidence="12">2.7.7.101</ecNumber>
    </recommendedName>
</protein>
<feature type="domain" description="Toprim" evidence="14">
    <location>
        <begin position="262"/>
        <end position="344"/>
    </location>
</feature>
<dbReference type="GO" id="GO:1990077">
    <property type="term" value="C:primosome complex"/>
    <property type="evidence" value="ECO:0007669"/>
    <property type="project" value="UniProtKB-KW"/>
</dbReference>
<dbReference type="AlphaFoldDB" id="A0A1M7TYH9"/>
<evidence type="ECO:0000256" key="11">
    <source>
        <dbReference type="ARBA" id="ARBA00023163"/>
    </source>
</evidence>
<keyword evidence="16" id="KW-1185">Reference proteome</keyword>
<keyword evidence="3 12" id="KW-0808">Transferase</keyword>
<dbReference type="InterPro" id="IPR050219">
    <property type="entry name" value="DnaG_primase"/>
</dbReference>
<evidence type="ECO:0000256" key="9">
    <source>
        <dbReference type="ARBA" id="ARBA00022842"/>
    </source>
</evidence>
<dbReference type="GO" id="GO:0006269">
    <property type="term" value="P:DNA replication, synthesis of primer"/>
    <property type="evidence" value="ECO:0007669"/>
    <property type="project" value="UniProtKB-UniRule"/>
</dbReference>
<dbReference type="NCBIfam" id="TIGR01391">
    <property type="entry name" value="dnaG"/>
    <property type="match status" value="1"/>
</dbReference>
<keyword evidence="6 12" id="KW-0479">Metal-binding</keyword>
<evidence type="ECO:0000259" key="14">
    <source>
        <dbReference type="PROSITE" id="PS50880"/>
    </source>
</evidence>